<dbReference type="NCBIfam" id="TIGR03032">
    <property type="entry name" value="TIGR03032 family protein"/>
    <property type="match status" value="1"/>
</dbReference>
<accession>A0ABU0LK01</accession>
<name>A0ABU0LK01_XANAG</name>
<evidence type="ECO:0000259" key="2">
    <source>
        <dbReference type="Pfam" id="PF16261"/>
    </source>
</evidence>
<gene>
    <name evidence="3" type="ORF">QOZ94_004293</name>
</gene>
<evidence type="ECO:0000313" key="4">
    <source>
        <dbReference type="Proteomes" id="UP001241747"/>
    </source>
</evidence>
<dbReference type="EMBL" id="JAUSVY010000019">
    <property type="protein sequence ID" value="MDQ0507469.1"/>
    <property type="molecule type" value="Genomic_DNA"/>
</dbReference>
<organism evidence="3 4">
    <name type="scientific">Xanthobacter agilis</name>
    <dbReference type="NCBI Taxonomy" id="47492"/>
    <lineage>
        <taxon>Bacteria</taxon>
        <taxon>Pseudomonadati</taxon>
        <taxon>Pseudomonadota</taxon>
        <taxon>Alphaproteobacteria</taxon>
        <taxon>Hyphomicrobiales</taxon>
        <taxon>Xanthobacteraceae</taxon>
        <taxon>Xanthobacter</taxon>
    </lineage>
</organism>
<comment type="caution">
    <text evidence="3">The sequence shown here is derived from an EMBL/GenBank/DDBJ whole genome shotgun (WGS) entry which is preliminary data.</text>
</comment>
<protein>
    <submittedName>
        <fullName evidence="3">Uncharacterized protein (TIGR03032 family)</fullName>
    </submittedName>
</protein>
<dbReference type="Pfam" id="PF16261">
    <property type="entry name" value="DUF4915"/>
    <property type="match status" value="1"/>
</dbReference>
<feature type="region of interest" description="Disordered" evidence="1">
    <location>
        <begin position="1"/>
        <end position="27"/>
    </location>
</feature>
<feature type="domain" description="Conserved hypothetical protein CHP03032" evidence="2">
    <location>
        <begin position="43"/>
        <end position="358"/>
    </location>
</feature>
<proteinExistence type="predicted"/>
<keyword evidence="4" id="KW-1185">Reference proteome</keyword>
<dbReference type="RefSeq" id="WP_237347521.1">
    <property type="nucleotide sequence ID" value="NZ_JABWGX010000038.1"/>
</dbReference>
<dbReference type="Proteomes" id="UP001241747">
    <property type="component" value="Unassembled WGS sequence"/>
</dbReference>
<sequence length="385" mass="42149">MHEINTPAAELADRPTPHTASAEAASAAIDAQTNSTELACSRGFAQWLAQHDLSLAFSSYQSGQLFLVGRFPDGTISFHQRDFVRAMGLWSEPGRLLLASLVQIWRLENVLGADERANQNFDALFVPRTARITGDIDAHELGVDGRGRVIFVNTKFSCLATFSLSHSFQPLWKPKFISRLAAEDRCHLNGMCMHEGQVRYVTAVSRTDVVDGWREHKKGGGVVIRVEDDAIVADGLSMPHSPRMYGGALWVLDSGRGYLVRIDPSTGAREDVAFCPGFTRGLAFHDGHAIVTLSLPRYLNFKGLPIEDEIARRGGQPWCGVQIINLATGDIVQWIRLDGHIRELFDVVVLPHVACPMAAPLQGAELSDLITMEAPPRALDAPGPP</sequence>
<dbReference type="InterPro" id="IPR017481">
    <property type="entry name" value="CHP03032"/>
</dbReference>
<reference evidence="3 4" key="1">
    <citation type="submission" date="2023-07" db="EMBL/GenBank/DDBJ databases">
        <title>Genomic Encyclopedia of Type Strains, Phase IV (KMG-IV): sequencing the most valuable type-strain genomes for metagenomic binning, comparative biology and taxonomic classification.</title>
        <authorList>
            <person name="Goeker M."/>
        </authorList>
    </citation>
    <scope>NUCLEOTIDE SEQUENCE [LARGE SCALE GENOMIC DNA]</scope>
    <source>
        <strain evidence="3 4">DSM 3770</strain>
    </source>
</reference>
<evidence type="ECO:0000313" key="3">
    <source>
        <dbReference type="EMBL" id="MDQ0507469.1"/>
    </source>
</evidence>
<evidence type="ECO:0000256" key="1">
    <source>
        <dbReference type="SAM" id="MobiDB-lite"/>
    </source>
</evidence>
<dbReference type="SUPFAM" id="SSF63825">
    <property type="entry name" value="YWTD domain"/>
    <property type="match status" value="1"/>
</dbReference>